<evidence type="ECO:0000313" key="2">
    <source>
        <dbReference type="Proteomes" id="UP000837857"/>
    </source>
</evidence>
<feature type="non-terminal residue" evidence="1">
    <location>
        <position position="1"/>
    </location>
</feature>
<dbReference type="Proteomes" id="UP000837857">
    <property type="component" value="Chromosome 5"/>
</dbReference>
<keyword evidence="2" id="KW-1185">Reference proteome</keyword>
<name>A0ABN8IWC0_9NEOP</name>
<gene>
    <name evidence="1" type="ORF">IPOD504_LOCUS14395</name>
</gene>
<sequence length="160" mass="18243">MGSVESIWARAAGNGYQFQEHPTVHWCPSQIEQQELRFRYGNFTGIVDWSSCHLEVESSFGNHYFQGDGSNAGVLENIIIYKSDDGQYVLQERSADQWTIYGAEGNELLVMRDCDGKATAVFARVPFWPTPHQLYAILYRSGVKPRTLHRIPCETNETHN</sequence>
<reference evidence="1" key="1">
    <citation type="submission" date="2022-03" db="EMBL/GenBank/DDBJ databases">
        <authorList>
            <person name="Martin H S."/>
        </authorList>
    </citation>
    <scope>NUCLEOTIDE SEQUENCE</scope>
</reference>
<dbReference type="EMBL" id="OW152817">
    <property type="protein sequence ID" value="CAH2068529.1"/>
    <property type="molecule type" value="Genomic_DNA"/>
</dbReference>
<evidence type="ECO:0000313" key="1">
    <source>
        <dbReference type="EMBL" id="CAH2068529.1"/>
    </source>
</evidence>
<accession>A0ABN8IWC0</accession>
<protein>
    <submittedName>
        <fullName evidence="1">Uncharacterized protein</fullName>
    </submittedName>
</protein>
<proteinExistence type="predicted"/>
<organism evidence="1 2">
    <name type="scientific">Iphiclides podalirius</name>
    <name type="common">scarce swallowtail</name>
    <dbReference type="NCBI Taxonomy" id="110791"/>
    <lineage>
        <taxon>Eukaryota</taxon>
        <taxon>Metazoa</taxon>
        <taxon>Ecdysozoa</taxon>
        <taxon>Arthropoda</taxon>
        <taxon>Hexapoda</taxon>
        <taxon>Insecta</taxon>
        <taxon>Pterygota</taxon>
        <taxon>Neoptera</taxon>
        <taxon>Endopterygota</taxon>
        <taxon>Lepidoptera</taxon>
        <taxon>Glossata</taxon>
        <taxon>Ditrysia</taxon>
        <taxon>Papilionoidea</taxon>
        <taxon>Papilionidae</taxon>
        <taxon>Papilioninae</taxon>
        <taxon>Iphiclides</taxon>
    </lineage>
</organism>